<dbReference type="Proteomes" id="UP000006591">
    <property type="component" value="Chromosome 8"/>
</dbReference>
<evidence type="ECO:0000313" key="2">
    <source>
        <dbReference type="Proteomes" id="UP000006591"/>
    </source>
</evidence>
<sequence>MEAGQAIDRSAGATVYTLQVERNMRNNAFVETTAQANDPAIHKAARTTYTIQPLGSKLTANAIVATATRLAPAERDGIREASGVVFSPIHHHSGLYHFRHELIVPFRSDKTNKYPLSRSDPVSHQPSWTSVLASYRRSRRRLAGLPAVAAAASMESDCVVQIVMQVVLRRSICRFQEVFGMAMELGAAAILAKSRWCGSLAWLPTGR</sequence>
<dbReference type="AlphaFoldDB" id="A0A0E0IEF1"/>
<keyword evidence="2" id="KW-1185">Reference proteome</keyword>
<accession>A0A0E0IEF1</accession>
<dbReference type="HOGENOM" id="CLU_1328232_0_0_1"/>
<organism evidence="1">
    <name type="scientific">Oryza nivara</name>
    <name type="common">Indian wild rice</name>
    <name type="synonym">Oryza sativa f. spontanea</name>
    <dbReference type="NCBI Taxonomy" id="4536"/>
    <lineage>
        <taxon>Eukaryota</taxon>
        <taxon>Viridiplantae</taxon>
        <taxon>Streptophyta</taxon>
        <taxon>Embryophyta</taxon>
        <taxon>Tracheophyta</taxon>
        <taxon>Spermatophyta</taxon>
        <taxon>Magnoliopsida</taxon>
        <taxon>Liliopsida</taxon>
        <taxon>Poales</taxon>
        <taxon>Poaceae</taxon>
        <taxon>BOP clade</taxon>
        <taxon>Oryzoideae</taxon>
        <taxon>Oryzeae</taxon>
        <taxon>Oryzinae</taxon>
        <taxon>Oryza</taxon>
    </lineage>
</organism>
<dbReference type="Gramene" id="ONIVA08G22960.1">
    <property type="protein sequence ID" value="ONIVA08G22960.1"/>
    <property type="gene ID" value="ONIVA08G22960"/>
</dbReference>
<dbReference type="EnsemblPlants" id="ONIVA08G22960.1">
    <property type="protein sequence ID" value="ONIVA08G22960.1"/>
    <property type="gene ID" value="ONIVA08G22960"/>
</dbReference>
<name>A0A0E0IEF1_ORYNI</name>
<reference evidence="1" key="1">
    <citation type="submission" date="2015-04" db="UniProtKB">
        <authorList>
            <consortium name="EnsemblPlants"/>
        </authorList>
    </citation>
    <scope>IDENTIFICATION</scope>
    <source>
        <strain evidence="1">SL10</strain>
    </source>
</reference>
<protein>
    <submittedName>
        <fullName evidence="1">Uncharacterized protein</fullName>
    </submittedName>
</protein>
<proteinExistence type="predicted"/>
<evidence type="ECO:0000313" key="1">
    <source>
        <dbReference type="EnsemblPlants" id="ONIVA08G22960.1"/>
    </source>
</evidence>
<reference evidence="1" key="2">
    <citation type="submission" date="2018-04" db="EMBL/GenBank/DDBJ databases">
        <title>OnivRS2 (Oryza nivara Reference Sequence Version 2).</title>
        <authorList>
            <person name="Zhang J."/>
            <person name="Kudrna D."/>
            <person name="Lee S."/>
            <person name="Talag J."/>
            <person name="Rajasekar S."/>
            <person name="Welchert J."/>
            <person name="Hsing Y.-I."/>
            <person name="Wing R.A."/>
        </authorList>
    </citation>
    <scope>NUCLEOTIDE SEQUENCE [LARGE SCALE GENOMIC DNA]</scope>
    <source>
        <strain evidence="1">SL10</strain>
    </source>
</reference>